<name>A0AAW8FF53_9ACTN</name>
<dbReference type="InterPro" id="IPR045428">
    <property type="entry name" value="EACC1"/>
</dbReference>
<proteinExistence type="predicted"/>
<reference evidence="1" key="1">
    <citation type="submission" date="2023-07" db="EMBL/GenBank/DDBJ databases">
        <title>Comparative genomics of wheat-associated soil bacteria to identify genetic determinants of phenazine resistance.</title>
        <authorList>
            <person name="Mouncey N."/>
        </authorList>
    </citation>
    <scope>NUCLEOTIDE SEQUENCE</scope>
    <source>
        <strain evidence="1">V4I22</strain>
    </source>
</reference>
<evidence type="ECO:0000313" key="2">
    <source>
        <dbReference type="Proteomes" id="UP001234216"/>
    </source>
</evidence>
<dbReference type="AlphaFoldDB" id="A0AAW8FF53"/>
<protein>
    <submittedName>
        <fullName evidence="1">Uncharacterized protein</fullName>
    </submittedName>
</protein>
<sequence length="143" mass="14887">MGDGIPTSPGRGYHAADGVTKVELLVIPDPDLDPEQAERVPRRLRAEIAALDVESIGHAPAAPAPDGAKGTDAVTAGAIVVALSAAGGVFPTLIDTVRDWLGRSSARHRVSVTIDGDTIELDYASDAERQALIDAYVRRHTGG</sequence>
<dbReference type="EMBL" id="JAUSZV010000005">
    <property type="protein sequence ID" value="MDQ0908473.1"/>
    <property type="molecule type" value="Genomic_DNA"/>
</dbReference>
<dbReference type="Proteomes" id="UP001234216">
    <property type="component" value="Unassembled WGS sequence"/>
</dbReference>
<dbReference type="Pfam" id="PF19953">
    <property type="entry name" value="EACC1"/>
    <property type="match status" value="1"/>
</dbReference>
<dbReference type="RefSeq" id="WP_306977775.1">
    <property type="nucleotide sequence ID" value="NZ_JAUSZV010000005.1"/>
</dbReference>
<comment type="caution">
    <text evidence="1">The sequence shown here is derived from an EMBL/GenBank/DDBJ whole genome shotgun (WGS) entry which is preliminary data.</text>
</comment>
<accession>A0AAW8FF53</accession>
<organism evidence="1 2">
    <name type="scientific">Streptomyces canus</name>
    <dbReference type="NCBI Taxonomy" id="58343"/>
    <lineage>
        <taxon>Bacteria</taxon>
        <taxon>Bacillati</taxon>
        <taxon>Actinomycetota</taxon>
        <taxon>Actinomycetes</taxon>
        <taxon>Kitasatosporales</taxon>
        <taxon>Streptomycetaceae</taxon>
        <taxon>Streptomyces</taxon>
        <taxon>Streptomyces aurantiacus group</taxon>
    </lineage>
</organism>
<evidence type="ECO:0000313" key="1">
    <source>
        <dbReference type="EMBL" id="MDQ0908473.1"/>
    </source>
</evidence>
<gene>
    <name evidence="1" type="ORF">QFZ22_004458</name>
</gene>